<keyword evidence="3" id="KW-1185">Reference proteome</keyword>
<dbReference type="AlphaFoldDB" id="A0A2W7N4H9"/>
<dbReference type="Gene3D" id="1.10.10.2830">
    <property type="match status" value="1"/>
</dbReference>
<sequence>MSNVTAIRATENATPDTEAVPMADLYLSDSIRLLGLIQNPAGFRDAEGRVGIVAGGRRFRALQLLAETHPHLASERPEIVAPHVRIAPDEGTARAWASAENAARQDLHPADEIRAYGKMAATGAPVPTIASAFGQTEAHVRRRLALANLPAPVIDALRAGEISIGAAAAFTVSEDEALTLHVLEGIRGRSVSEHRIKQELQPQSLRLTDRRVSFVGLTGYEQAGGKITRDLFSEDVFLADPALLNDLFVAELAKAGASIEAEGWKWVEVIEDSYVGWERMDKLDRLYKVEGDLTEDEMARYDELTDAAEAEALDEDGEAEFETLTAKLDGHYTDEQKAHSGVIAYVDNRGALQPMRGLVTRADRAAAVEAGVLPKPYRMEQDDAPKSPYSAKLQDDLNAAALGARQNAAVDHADLILDLLAWQLSGGMGYRRAFEVRADAPRNAPETETGFALDERLTKEGTSLRDPWGSDLAKGFRAFRKKGREHRDAELTRHLTRLLDVSDAGLAKLIDKEAGTSLRVVWTPTAENLFKRMKGDWLDALWIDLLELSPEHPKATAFAKLKKGEKADRLEALFADPNRNGANFTQAEKIAAWVPDHFA</sequence>
<name>A0A2W7N4H9_9RHOB</name>
<dbReference type="InterPro" id="IPR050336">
    <property type="entry name" value="Chromosome_partition/occlusion"/>
</dbReference>
<dbReference type="Proteomes" id="UP000248916">
    <property type="component" value="Unassembled WGS sequence"/>
</dbReference>
<dbReference type="GO" id="GO:0007059">
    <property type="term" value="P:chromosome segregation"/>
    <property type="evidence" value="ECO:0007669"/>
    <property type="project" value="TreeGrafter"/>
</dbReference>
<dbReference type="InterPro" id="IPR036086">
    <property type="entry name" value="ParB/Sulfiredoxin_sf"/>
</dbReference>
<evidence type="ECO:0000259" key="1">
    <source>
        <dbReference type="Pfam" id="PF17762"/>
    </source>
</evidence>
<organism evidence="2 3">
    <name type="scientific">Palleronia aestuarii</name>
    <dbReference type="NCBI Taxonomy" id="568105"/>
    <lineage>
        <taxon>Bacteria</taxon>
        <taxon>Pseudomonadati</taxon>
        <taxon>Pseudomonadota</taxon>
        <taxon>Alphaproteobacteria</taxon>
        <taxon>Rhodobacterales</taxon>
        <taxon>Roseobacteraceae</taxon>
        <taxon>Palleronia</taxon>
    </lineage>
</organism>
<comment type="caution">
    <text evidence="2">The sequence shown here is derived from an EMBL/GenBank/DDBJ whole genome shotgun (WGS) entry which is preliminary data.</text>
</comment>
<feature type="domain" description="ParB/Spo0J HTH" evidence="1">
    <location>
        <begin position="105"/>
        <end position="195"/>
    </location>
</feature>
<protein>
    <submittedName>
        <fullName evidence="2">ParB family chromosome partitioning protein</fullName>
    </submittedName>
</protein>
<dbReference type="InterPro" id="IPR041468">
    <property type="entry name" value="HTH_ParB/Spo0J"/>
</dbReference>
<evidence type="ECO:0000313" key="2">
    <source>
        <dbReference type="EMBL" id="PZX11754.1"/>
    </source>
</evidence>
<dbReference type="EMBL" id="QKZL01000029">
    <property type="protein sequence ID" value="PZX11754.1"/>
    <property type="molecule type" value="Genomic_DNA"/>
</dbReference>
<dbReference type="SUPFAM" id="SSF109709">
    <property type="entry name" value="KorB DNA-binding domain-like"/>
    <property type="match status" value="1"/>
</dbReference>
<dbReference type="RefSeq" id="WP_111538843.1">
    <property type="nucleotide sequence ID" value="NZ_QKZL01000029.1"/>
</dbReference>
<dbReference type="PANTHER" id="PTHR33375:SF7">
    <property type="entry name" value="CHROMOSOME 2-PARTITIONING PROTEIN PARB-RELATED"/>
    <property type="match status" value="1"/>
</dbReference>
<dbReference type="SUPFAM" id="SSF110849">
    <property type="entry name" value="ParB/Sulfiredoxin"/>
    <property type="match status" value="1"/>
</dbReference>
<reference evidence="2 3" key="1">
    <citation type="submission" date="2018-06" db="EMBL/GenBank/DDBJ databases">
        <title>Genomic Encyclopedia of Archaeal and Bacterial Type Strains, Phase II (KMG-II): from individual species to whole genera.</title>
        <authorList>
            <person name="Goeker M."/>
        </authorList>
    </citation>
    <scope>NUCLEOTIDE SEQUENCE [LARGE SCALE GENOMIC DNA]</scope>
    <source>
        <strain evidence="2 3">DSM 22009</strain>
    </source>
</reference>
<dbReference type="Pfam" id="PF17762">
    <property type="entry name" value="HTH_ParB"/>
    <property type="match status" value="1"/>
</dbReference>
<dbReference type="GO" id="GO:0005694">
    <property type="term" value="C:chromosome"/>
    <property type="evidence" value="ECO:0007669"/>
    <property type="project" value="TreeGrafter"/>
</dbReference>
<dbReference type="OrthoDB" id="9813122at2"/>
<gene>
    <name evidence="2" type="ORF">LX81_03830</name>
</gene>
<accession>A0A2W7N4H9</accession>
<evidence type="ECO:0000313" key="3">
    <source>
        <dbReference type="Proteomes" id="UP000248916"/>
    </source>
</evidence>
<dbReference type="PANTHER" id="PTHR33375">
    <property type="entry name" value="CHROMOSOME-PARTITIONING PROTEIN PARB-RELATED"/>
    <property type="match status" value="1"/>
</dbReference>
<proteinExistence type="predicted"/>